<protein>
    <submittedName>
        <fullName evidence="2">Uncharacterized protein</fullName>
    </submittedName>
</protein>
<proteinExistence type="predicted"/>
<evidence type="ECO:0000313" key="3">
    <source>
        <dbReference type="Proteomes" id="UP000830454"/>
    </source>
</evidence>
<feature type="transmembrane region" description="Helical" evidence="1">
    <location>
        <begin position="38"/>
        <end position="55"/>
    </location>
</feature>
<keyword evidence="1" id="KW-1133">Transmembrane helix</keyword>
<dbReference type="RefSeq" id="WP_246915702.1">
    <property type="nucleotide sequence ID" value="NZ_CP090145.1"/>
</dbReference>
<dbReference type="Proteomes" id="UP000830454">
    <property type="component" value="Chromosome"/>
</dbReference>
<keyword evidence="1" id="KW-0472">Membrane</keyword>
<name>A0ABY4HM67_9FLAO</name>
<keyword evidence="3" id="KW-1185">Reference proteome</keyword>
<sequence length="260" mass="30318">MNNNTKYFRFFFLLSILCLLLNDFFLKEIFHNQITGKLSDFSGLFAFPYFISLLFPKNVKLNYIFSGVLFIIWKSDFIEPLLVFIQNIGIGVNRTVDYYDLFALIILPISYLYWNSKSITIVPLSYIFKPILILVCCFSFIATSLPENYEVLNLKSNLEVKLKANKDEIISQMELTSTHSNKFHSIVSIKKYNSEISYLVTLEENGNKMFTIQLDSVLNFKTNGNLFFGVDKDNIDFMKNLTLKDYEKLFIESKNHCAIF</sequence>
<reference evidence="2" key="1">
    <citation type="submission" date="2021-12" db="EMBL/GenBank/DDBJ databases">
        <authorList>
            <person name="Cha I.-T."/>
            <person name="Lee K.-E."/>
            <person name="Park S.-J."/>
        </authorList>
    </citation>
    <scope>NUCLEOTIDE SEQUENCE</scope>
    <source>
        <strain evidence="2">YSM-43</strain>
    </source>
</reference>
<feature type="transmembrane region" description="Helical" evidence="1">
    <location>
        <begin position="96"/>
        <end position="114"/>
    </location>
</feature>
<organism evidence="2 3">
    <name type="scientific">Flavobacterium sediminilitoris</name>
    <dbReference type="NCBI Taxonomy" id="2024526"/>
    <lineage>
        <taxon>Bacteria</taxon>
        <taxon>Pseudomonadati</taxon>
        <taxon>Bacteroidota</taxon>
        <taxon>Flavobacteriia</taxon>
        <taxon>Flavobacteriales</taxon>
        <taxon>Flavobacteriaceae</taxon>
        <taxon>Flavobacterium</taxon>
    </lineage>
</organism>
<feature type="transmembrane region" description="Helical" evidence="1">
    <location>
        <begin position="126"/>
        <end position="145"/>
    </location>
</feature>
<keyword evidence="1" id="KW-0812">Transmembrane</keyword>
<dbReference type="EMBL" id="CP090145">
    <property type="protein sequence ID" value="UOX32914.1"/>
    <property type="molecule type" value="Genomic_DNA"/>
</dbReference>
<feature type="transmembrane region" description="Helical" evidence="1">
    <location>
        <begin position="61"/>
        <end position="84"/>
    </location>
</feature>
<accession>A0ABY4HM67</accession>
<reference evidence="2" key="2">
    <citation type="submission" date="2022-04" db="EMBL/GenBank/DDBJ databases">
        <title>Complete Genome Sequence of Flavobacterium sediminilitoris YSM-43, Isolated from a Tidal Sediment.</title>
        <authorList>
            <person name="Lee P.A."/>
        </authorList>
    </citation>
    <scope>NUCLEOTIDE SEQUENCE</scope>
    <source>
        <strain evidence="2">YSM-43</strain>
    </source>
</reference>
<evidence type="ECO:0000256" key="1">
    <source>
        <dbReference type="SAM" id="Phobius"/>
    </source>
</evidence>
<gene>
    <name evidence="2" type="ORF">LXD69_12810</name>
</gene>
<evidence type="ECO:0000313" key="2">
    <source>
        <dbReference type="EMBL" id="UOX32914.1"/>
    </source>
</evidence>
<feature type="transmembrane region" description="Helical" evidence="1">
    <location>
        <begin position="6"/>
        <end position="26"/>
    </location>
</feature>